<evidence type="ECO:0008006" key="4">
    <source>
        <dbReference type="Google" id="ProtNLM"/>
    </source>
</evidence>
<dbReference type="SUPFAM" id="SSF48452">
    <property type="entry name" value="TPR-like"/>
    <property type="match status" value="1"/>
</dbReference>
<organism evidence="2 3">
    <name type="scientific">Elysia marginata</name>
    <dbReference type="NCBI Taxonomy" id="1093978"/>
    <lineage>
        <taxon>Eukaryota</taxon>
        <taxon>Metazoa</taxon>
        <taxon>Spiralia</taxon>
        <taxon>Lophotrochozoa</taxon>
        <taxon>Mollusca</taxon>
        <taxon>Gastropoda</taxon>
        <taxon>Heterobranchia</taxon>
        <taxon>Euthyneura</taxon>
        <taxon>Panpulmonata</taxon>
        <taxon>Sacoglossa</taxon>
        <taxon>Placobranchoidea</taxon>
        <taxon>Plakobranchidae</taxon>
        <taxon>Elysia</taxon>
    </lineage>
</organism>
<reference evidence="2 3" key="1">
    <citation type="journal article" date="2021" name="Elife">
        <title>Chloroplast acquisition without the gene transfer in kleptoplastic sea slugs, Plakobranchus ocellatus.</title>
        <authorList>
            <person name="Maeda T."/>
            <person name="Takahashi S."/>
            <person name="Yoshida T."/>
            <person name="Shimamura S."/>
            <person name="Takaki Y."/>
            <person name="Nagai Y."/>
            <person name="Toyoda A."/>
            <person name="Suzuki Y."/>
            <person name="Arimoto A."/>
            <person name="Ishii H."/>
            <person name="Satoh N."/>
            <person name="Nishiyama T."/>
            <person name="Hasebe M."/>
            <person name="Maruyama T."/>
            <person name="Minagawa J."/>
            <person name="Obokata J."/>
            <person name="Shigenobu S."/>
        </authorList>
    </citation>
    <scope>NUCLEOTIDE SEQUENCE [LARGE SCALE GENOMIC DNA]</scope>
</reference>
<sequence>MAYSSGASPTKQTPSTPKPPTQEQAPPASKDSGQQADSEERKRTGKPVHHRKIRHERSSDPGYEAAKDQLIEHMMTFMRTESGAEKDVPTIPSRMTFSEQEQFQIDYDASVTLKKLASHMEKSGKKTASKISLLRLLEKANTERTNKNFRKSRKILIPLLEKVANGETDSQVSGHVYLGMALTSCYQGDYLRGLTYLTQAKEHLSKIKEPLSYHHHIHFLHIKLGIELKEFDPTSPYTPPPCFRPNEVMNDIKQWTEHSLENLQNWKAYLKEKPYYKPFYSGLLKLSQSPPYDLSSEIEAFKKSKEASYFHEILNFIECLHLMEHGDYVEAMQIMSNTNTYTFQHLAYYIMGVSAARLKTTDEAIKIFELALSKGYPFHDELAAIYLSIHDYKAAADVYRDASSYYTKHNYLYWAMEYELKAESIENKRPPPKPEAPVEMVKAMNLEKDKTIPSEPEPEPEPEPILTDKGDVRPKATQQTEATSRFEPFSQQACYDQIETWIEDNKCVAAVQLTADDESIELIARSLKEYLDDLVLMQKAGYCFFLLRKPDLAMDILLKSCARNLGVRLSKTLATQNAPLMQRIIGTAESCKEMWMKTESGKHFARLIGGIFSVFAYLFSNKGREDIASSCRNLRDTLNPHRQTHRPHRMEPKIRVISKEEHNATLR</sequence>
<comment type="caution">
    <text evidence="2">The sequence shown here is derived from an EMBL/GenBank/DDBJ whole genome shotgun (WGS) entry which is preliminary data.</text>
</comment>
<proteinExistence type="predicted"/>
<evidence type="ECO:0000313" key="3">
    <source>
        <dbReference type="Proteomes" id="UP000762676"/>
    </source>
</evidence>
<protein>
    <recommendedName>
        <fullName evidence="4">Tetratricopeptide repeat protein</fullName>
    </recommendedName>
</protein>
<dbReference type="AlphaFoldDB" id="A0AAV4JJU1"/>
<dbReference type="InterPro" id="IPR011990">
    <property type="entry name" value="TPR-like_helical_dom_sf"/>
</dbReference>
<dbReference type="EMBL" id="BMAT01003215">
    <property type="protein sequence ID" value="GFS21968.1"/>
    <property type="molecule type" value="Genomic_DNA"/>
</dbReference>
<gene>
    <name evidence="2" type="ORF">ElyMa_001606200</name>
</gene>
<name>A0AAV4JJU1_9GAST</name>
<evidence type="ECO:0000313" key="2">
    <source>
        <dbReference type="EMBL" id="GFS21968.1"/>
    </source>
</evidence>
<feature type="region of interest" description="Disordered" evidence="1">
    <location>
        <begin position="449"/>
        <end position="483"/>
    </location>
</feature>
<feature type="compositionally biased region" description="Basic residues" evidence="1">
    <location>
        <begin position="43"/>
        <end position="55"/>
    </location>
</feature>
<keyword evidence="3" id="KW-1185">Reference proteome</keyword>
<accession>A0AAV4JJU1</accession>
<dbReference type="Proteomes" id="UP000762676">
    <property type="component" value="Unassembled WGS sequence"/>
</dbReference>
<dbReference type="Gene3D" id="1.25.40.10">
    <property type="entry name" value="Tetratricopeptide repeat domain"/>
    <property type="match status" value="1"/>
</dbReference>
<evidence type="ECO:0000256" key="1">
    <source>
        <dbReference type="SAM" id="MobiDB-lite"/>
    </source>
</evidence>
<feature type="region of interest" description="Disordered" evidence="1">
    <location>
        <begin position="1"/>
        <end position="65"/>
    </location>
</feature>